<feature type="region of interest" description="Disordered" evidence="1">
    <location>
        <begin position="312"/>
        <end position="345"/>
    </location>
</feature>
<dbReference type="OrthoDB" id="3356102at2759"/>
<keyword evidence="2" id="KW-0732">Signal</keyword>
<feature type="compositionally biased region" description="Low complexity" evidence="1">
    <location>
        <begin position="321"/>
        <end position="345"/>
    </location>
</feature>
<dbReference type="KEGG" id="abp:AGABI1DRAFT116128"/>
<sequence>MPAKFVLASLLLASLSSVVSAASSCIASDIHWNLLAFGFNGKDYDAGTQDSWTQGNATDITTTQGRPPFDGSNVTCYLSQFTNAIYFMGADASKPNDIHIYDATAKSWSTQAVQQNSFDPTSSGAILDHDTNVFYAYSGGDIYSLDMELLKAANSTPKAWNDVQKVDWDTSSYQPTVALGQNHIFFLGVPGVNPGSTRIFVIHFSYLQPEPQAFGDIPNMHGKTASIFKDEGVQTQFIYVPDDGSATYLLDVTSNTTQTLKAPMNKDAQATYFATTTAVIQLSSSGSVSYLPIDATNEGANSNSDWATVSNLPVATPAKPSSASGSASGTGSAGAQSTGSTSDGTMDNGAAVLNVGRWVWSAVALMVGAALF</sequence>
<evidence type="ECO:0000313" key="4">
    <source>
        <dbReference type="Proteomes" id="UP000008493"/>
    </source>
</evidence>
<dbReference type="AlphaFoldDB" id="K5WY89"/>
<proteinExistence type="predicted"/>
<dbReference type="EMBL" id="JH971408">
    <property type="protein sequence ID" value="EKM75793.1"/>
    <property type="molecule type" value="Genomic_DNA"/>
</dbReference>
<feature type="signal peptide" evidence="2">
    <location>
        <begin position="1"/>
        <end position="21"/>
    </location>
</feature>
<keyword evidence="4" id="KW-1185">Reference proteome</keyword>
<dbReference type="GeneID" id="18824981"/>
<gene>
    <name evidence="3" type="ORF">AGABI1DRAFT_116128</name>
</gene>
<name>K5WY89_AGABU</name>
<evidence type="ECO:0000313" key="3">
    <source>
        <dbReference type="EMBL" id="EKM75793.1"/>
    </source>
</evidence>
<dbReference type="OMA" id="TTCYLSQ"/>
<dbReference type="Proteomes" id="UP000008493">
    <property type="component" value="Unassembled WGS sequence"/>
</dbReference>
<dbReference type="InParanoid" id="K5WY89"/>
<accession>K5WY89</accession>
<evidence type="ECO:0000256" key="1">
    <source>
        <dbReference type="SAM" id="MobiDB-lite"/>
    </source>
</evidence>
<dbReference type="eggNOG" id="ENOG502SJRQ">
    <property type="taxonomic scope" value="Eukaryota"/>
</dbReference>
<feature type="chain" id="PRO_5003885929" evidence="2">
    <location>
        <begin position="22"/>
        <end position="372"/>
    </location>
</feature>
<organism evidence="3 4">
    <name type="scientific">Agaricus bisporus var. burnettii (strain JB137-S8 / ATCC MYA-4627 / FGSC 10392)</name>
    <name type="common">White button mushroom</name>
    <dbReference type="NCBI Taxonomy" id="597362"/>
    <lineage>
        <taxon>Eukaryota</taxon>
        <taxon>Fungi</taxon>
        <taxon>Dikarya</taxon>
        <taxon>Basidiomycota</taxon>
        <taxon>Agaricomycotina</taxon>
        <taxon>Agaricomycetes</taxon>
        <taxon>Agaricomycetidae</taxon>
        <taxon>Agaricales</taxon>
        <taxon>Agaricineae</taxon>
        <taxon>Agaricaceae</taxon>
        <taxon>Agaricus</taxon>
    </lineage>
</organism>
<dbReference type="PROSITE" id="PS51257">
    <property type="entry name" value="PROKAR_LIPOPROTEIN"/>
    <property type="match status" value="1"/>
</dbReference>
<dbReference type="RefSeq" id="XP_007333531.1">
    <property type="nucleotide sequence ID" value="XM_007333469.1"/>
</dbReference>
<protein>
    <submittedName>
        <fullName evidence="3">Uncharacterized protein</fullName>
    </submittedName>
</protein>
<dbReference type="STRING" id="597362.K5WY89"/>
<dbReference type="HOGENOM" id="CLU_059781_0_0_1"/>
<evidence type="ECO:0000256" key="2">
    <source>
        <dbReference type="SAM" id="SignalP"/>
    </source>
</evidence>
<reference evidence="4" key="1">
    <citation type="journal article" date="2012" name="Proc. Natl. Acad. Sci. U.S.A.">
        <title>Genome sequence of the button mushroom Agaricus bisporus reveals mechanisms governing adaptation to a humic-rich ecological niche.</title>
        <authorList>
            <person name="Morin E."/>
            <person name="Kohler A."/>
            <person name="Baker A.R."/>
            <person name="Foulongne-Oriol M."/>
            <person name="Lombard V."/>
            <person name="Nagy L.G."/>
            <person name="Ohm R.A."/>
            <person name="Patyshakuliyeva A."/>
            <person name="Brun A."/>
            <person name="Aerts A.L."/>
            <person name="Bailey A.M."/>
            <person name="Billette C."/>
            <person name="Coutinho P.M."/>
            <person name="Deakin G."/>
            <person name="Doddapaneni H."/>
            <person name="Floudas D."/>
            <person name="Grimwood J."/>
            <person name="Hilden K."/>
            <person name="Kuees U."/>
            <person name="LaButti K.M."/>
            <person name="Lapidus A."/>
            <person name="Lindquist E.A."/>
            <person name="Lucas S.M."/>
            <person name="Murat C."/>
            <person name="Riley R.W."/>
            <person name="Salamov A.A."/>
            <person name="Schmutz J."/>
            <person name="Subramanian V."/>
            <person name="Woesten H.A.B."/>
            <person name="Xu J."/>
            <person name="Eastwood D.C."/>
            <person name="Foster G.D."/>
            <person name="Sonnenberg A.S."/>
            <person name="Cullen D."/>
            <person name="de Vries R.P."/>
            <person name="Lundell T."/>
            <person name="Hibbett D.S."/>
            <person name="Henrissat B."/>
            <person name="Burton K.S."/>
            <person name="Kerrigan R.W."/>
            <person name="Challen M.P."/>
            <person name="Grigoriev I.V."/>
            <person name="Martin F."/>
        </authorList>
    </citation>
    <scope>NUCLEOTIDE SEQUENCE [LARGE SCALE GENOMIC DNA]</scope>
    <source>
        <strain evidence="4">JB137-S8 / ATCC MYA-4627 / FGSC 10392</strain>
    </source>
</reference>